<dbReference type="EMBL" id="MSIE01000021">
    <property type="protein sequence ID" value="OLF17027.1"/>
    <property type="molecule type" value="Genomic_DNA"/>
</dbReference>
<dbReference type="AlphaFoldDB" id="A0A1Q8CRR6"/>
<protein>
    <submittedName>
        <fullName evidence="1">Uncharacterized protein</fullName>
    </submittedName>
</protein>
<comment type="caution">
    <text evidence="1">The sequence shown here is derived from an EMBL/GenBank/DDBJ whole genome shotgun (WGS) entry which is preliminary data.</text>
</comment>
<organism evidence="1 2">
    <name type="scientific">Actinophytocola xanthii</name>
    <dbReference type="NCBI Taxonomy" id="1912961"/>
    <lineage>
        <taxon>Bacteria</taxon>
        <taxon>Bacillati</taxon>
        <taxon>Actinomycetota</taxon>
        <taxon>Actinomycetes</taxon>
        <taxon>Pseudonocardiales</taxon>
        <taxon>Pseudonocardiaceae</taxon>
    </lineage>
</organism>
<evidence type="ECO:0000313" key="2">
    <source>
        <dbReference type="Proteomes" id="UP000185596"/>
    </source>
</evidence>
<name>A0A1Q8CRR6_9PSEU</name>
<evidence type="ECO:0000313" key="1">
    <source>
        <dbReference type="EMBL" id="OLF17027.1"/>
    </source>
</evidence>
<keyword evidence="2" id="KW-1185">Reference proteome</keyword>
<sequence length="72" mass="7893">MDRVTAVDRLNVALTAQASEALKKLLKRTGFKKVDIANRALVLYEFIEAELRAGNALVIRDPNGGEQGVKIL</sequence>
<dbReference type="OrthoDB" id="3630475at2"/>
<reference evidence="1 2" key="1">
    <citation type="submission" date="2016-12" db="EMBL/GenBank/DDBJ databases">
        <title>The draft genome sequence of Actinophytocola sp. 11-183.</title>
        <authorList>
            <person name="Wang W."/>
            <person name="Yuan L."/>
        </authorList>
    </citation>
    <scope>NUCLEOTIDE SEQUENCE [LARGE SCALE GENOMIC DNA]</scope>
    <source>
        <strain evidence="1 2">11-183</strain>
    </source>
</reference>
<gene>
    <name evidence="1" type="ORF">BU204_13055</name>
</gene>
<dbReference type="Proteomes" id="UP000185596">
    <property type="component" value="Unassembled WGS sequence"/>
</dbReference>
<accession>A0A1Q8CRR6</accession>
<proteinExistence type="predicted"/>